<evidence type="ECO:0000313" key="2">
    <source>
        <dbReference type="Proteomes" id="UP001595783"/>
    </source>
</evidence>
<name>A0ABV7ZHT3_9HELI</name>
<dbReference type="EMBL" id="JBHRZO010000027">
    <property type="protein sequence ID" value="MFC3847854.1"/>
    <property type="molecule type" value="Genomic_DNA"/>
</dbReference>
<gene>
    <name evidence="1" type="ORF">ACFOPX_04815</name>
</gene>
<accession>A0ABV7ZHT3</accession>
<sequence>MYNSHAVNTCAKVCQKRLKNTPKIYFFVPSCEFRKFFPRVHKPVHNELTGLFSHFHTPYYYD</sequence>
<dbReference type="RefSeq" id="WP_104752857.1">
    <property type="nucleotide sequence ID" value="NZ_JBHRZO010000027.1"/>
</dbReference>
<dbReference type="Proteomes" id="UP001595783">
    <property type="component" value="Unassembled WGS sequence"/>
</dbReference>
<evidence type="ECO:0000313" key="1">
    <source>
        <dbReference type="EMBL" id="MFC3847854.1"/>
    </source>
</evidence>
<keyword evidence="2" id="KW-1185">Reference proteome</keyword>
<comment type="caution">
    <text evidence="1">The sequence shown here is derived from an EMBL/GenBank/DDBJ whole genome shotgun (WGS) entry which is preliminary data.</text>
</comment>
<proteinExistence type="predicted"/>
<organism evidence="1 2">
    <name type="scientific">Helicobacter baculiformis</name>
    <dbReference type="NCBI Taxonomy" id="427351"/>
    <lineage>
        <taxon>Bacteria</taxon>
        <taxon>Pseudomonadati</taxon>
        <taxon>Campylobacterota</taxon>
        <taxon>Epsilonproteobacteria</taxon>
        <taxon>Campylobacterales</taxon>
        <taxon>Helicobacteraceae</taxon>
        <taxon>Helicobacter</taxon>
    </lineage>
</organism>
<protein>
    <submittedName>
        <fullName evidence="1">Uncharacterized protein</fullName>
    </submittedName>
</protein>
<reference evidence="2" key="1">
    <citation type="journal article" date="2019" name="Int. J. Syst. Evol. Microbiol.">
        <title>The Global Catalogue of Microorganisms (GCM) 10K type strain sequencing project: providing services to taxonomists for standard genome sequencing and annotation.</title>
        <authorList>
            <consortium name="The Broad Institute Genomics Platform"/>
            <consortium name="The Broad Institute Genome Sequencing Center for Infectious Disease"/>
            <person name="Wu L."/>
            <person name="Ma J."/>
        </authorList>
    </citation>
    <scope>NUCLEOTIDE SEQUENCE [LARGE SCALE GENOMIC DNA]</scope>
    <source>
        <strain evidence="2">CCUG 53816</strain>
    </source>
</reference>